<dbReference type="Pfam" id="PF00560">
    <property type="entry name" value="LRR_1"/>
    <property type="match status" value="2"/>
</dbReference>
<dbReference type="PANTHER" id="PTHR48059:SF29">
    <property type="entry name" value="LEUCINE-RICH REPEAT-CONTAINING N-TERMINAL PLANT-TYPE DOMAIN-CONTAINING PROTEIN"/>
    <property type="match status" value="1"/>
</dbReference>
<sequence>MKLLLCLSIFFISSLPSSYSCNSKDKNTLLQIKKHFNNTEFLSSWDPQTDCCTSWTGIECTNGRVTLFSMANYRTLYGQIPDQIGDLLELRTLEMSHMKLTGNIPRTITKLKHLVFIFLRWNKLSGPIPDYISELKSVTFLDISFNKFTGPIPGWLTQMPKLQTFQADNNSLTGPVPNSFGSFVGSVPNLFLKNNKLSVAAFCEGRLKMVDTFRNNLSWSLKSMARLINEIMVTCMYPPFCCTMVSFAGQSWTVSIGSGVEGAMVT</sequence>
<organism evidence="11 12">
    <name type="scientific">Brassica carinata</name>
    <name type="common">Ethiopian mustard</name>
    <name type="synonym">Abyssinian cabbage</name>
    <dbReference type="NCBI Taxonomy" id="52824"/>
    <lineage>
        <taxon>Eukaryota</taxon>
        <taxon>Viridiplantae</taxon>
        <taxon>Streptophyta</taxon>
        <taxon>Embryophyta</taxon>
        <taxon>Tracheophyta</taxon>
        <taxon>Spermatophyta</taxon>
        <taxon>Magnoliopsida</taxon>
        <taxon>eudicotyledons</taxon>
        <taxon>Gunneridae</taxon>
        <taxon>Pentapetalae</taxon>
        <taxon>rosids</taxon>
        <taxon>malvids</taxon>
        <taxon>Brassicales</taxon>
        <taxon>Brassicaceae</taxon>
        <taxon>Brassiceae</taxon>
        <taxon>Brassica</taxon>
    </lineage>
</organism>
<evidence type="ECO:0000313" key="12">
    <source>
        <dbReference type="Proteomes" id="UP000886595"/>
    </source>
</evidence>
<feature type="signal peptide" evidence="9">
    <location>
        <begin position="1"/>
        <end position="20"/>
    </location>
</feature>
<keyword evidence="12" id="KW-1185">Reference proteome</keyword>
<dbReference type="Proteomes" id="UP000886595">
    <property type="component" value="Unassembled WGS sequence"/>
</dbReference>
<dbReference type="InterPro" id="IPR032675">
    <property type="entry name" value="LRR_dom_sf"/>
</dbReference>
<evidence type="ECO:0000256" key="2">
    <source>
        <dbReference type="ARBA" id="ARBA00004196"/>
    </source>
</evidence>
<evidence type="ECO:0000259" key="10">
    <source>
        <dbReference type="Pfam" id="PF08263"/>
    </source>
</evidence>
<dbReference type="PROSITE" id="PS51257">
    <property type="entry name" value="PROKAR_LIPOPROTEIN"/>
    <property type="match status" value="1"/>
</dbReference>
<dbReference type="Pfam" id="PF08263">
    <property type="entry name" value="LRRNT_2"/>
    <property type="match status" value="1"/>
</dbReference>
<keyword evidence="5" id="KW-0677">Repeat</keyword>
<dbReference type="InterPro" id="IPR013210">
    <property type="entry name" value="LRR_N_plant-typ"/>
</dbReference>
<evidence type="ECO:0000256" key="6">
    <source>
        <dbReference type="ARBA" id="ARBA00023136"/>
    </source>
</evidence>
<dbReference type="OrthoDB" id="676979at2759"/>
<dbReference type="SUPFAM" id="SSF52058">
    <property type="entry name" value="L domain-like"/>
    <property type="match status" value="1"/>
</dbReference>
<keyword evidence="4 9" id="KW-0732">Signal</keyword>
<evidence type="ECO:0000256" key="3">
    <source>
        <dbReference type="ARBA" id="ARBA00022614"/>
    </source>
</evidence>
<keyword evidence="6" id="KW-0472">Membrane</keyword>
<comment type="caution">
    <text evidence="11">The sequence shown here is derived from an EMBL/GenBank/DDBJ whole genome shotgun (WGS) entry which is preliminary data.</text>
</comment>
<keyword evidence="7" id="KW-0675">Receptor</keyword>
<accession>A0A8X7UDP5</accession>
<dbReference type="EMBL" id="JAAMPC010000013">
    <property type="protein sequence ID" value="KAG2272196.1"/>
    <property type="molecule type" value="Genomic_DNA"/>
</dbReference>
<feature type="domain" description="Leucine-rich repeat-containing N-terminal plant-type" evidence="10">
    <location>
        <begin position="23"/>
        <end position="61"/>
    </location>
</feature>
<evidence type="ECO:0000256" key="5">
    <source>
        <dbReference type="ARBA" id="ARBA00022737"/>
    </source>
</evidence>
<evidence type="ECO:0000256" key="9">
    <source>
        <dbReference type="SAM" id="SignalP"/>
    </source>
</evidence>
<dbReference type="InterPro" id="IPR001611">
    <property type="entry name" value="Leu-rich_rpt"/>
</dbReference>
<evidence type="ECO:0000256" key="7">
    <source>
        <dbReference type="ARBA" id="ARBA00023170"/>
    </source>
</evidence>
<evidence type="ECO:0000256" key="8">
    <source>
        <dbReference type="ARBA" id="ARBA00038043"/>
    </source>
</evidence>
<keyword evidence="3" id="KW-0433">Leucine-rich repeat</keyword>
<comment type="subcellular location">
    <subcellularLocation>
        <location evidence="2">Cell envelope</location>
    </subcellularLocation>
    <subcellularLocation>
        <location evidence="1">Membrane</location>
        <topology evidence="1">Single-pass membrane protein</topology>
    </subcellularLocation>
</comment>
<protein>
    <recommendedName>
        <fullName evidence="10">Leucine-rich repeat-containing N-terminal plant-type domain-containing protein</fullName>
    </recommendedName>
</protein>
<comment type="similarity">
    <text evidence="8">Belongs to the polygalacturonase-inhibiting protein family.</text>
</comment>
<dbReference type="InterPro" id="IPR051848">
    <property type="entry name" value="PGIP"/>
</dbReference>
<evidence type="ECO:0000256" key="1">
    <source>
        <dbReference type="ARBA" id="ARBA00004167"/>
    </source>
</evidence>
<proteinExistence type="inferred from homology"/>
<dbReference type="Gene3D" id="3.80.10.10">
    <property type="entry name" value="Ribonuclease Inhibitor"/>
    <property type="match status" value="1"/>
</dbReference>
<gene>
    <name evidence="11" type="ORF">Bca52824_066751</name>
</gene>
<dbReference type="FunFam" id="3.80.10.10:FF:000400">
    <property type="entry name" value="Nuclear pore complex protein NUP107"/>
    <property type="match status" value="1"/>
</dbReference>
<reference evidence="11 12" key="1">
    <citation type="submission" date="2020-02" db="EMBL/GenBank/DDBJ databases">
        <authorList>
            <person name="Ma Q."/>
            <person name="Huang Y."/>
            <person name="Song X."/>
            <person name="Pei D."/>
        </authorList>
    </citation>
    <scope>NUCLEOTIDE SEQUENCE [LARGE SCALE GENOMIC DNA]</scope>
    <source>
        <strain evidence="11">Sxm20200214</strain>
        <tissue evidence="11">Leaf</tissue>
    </source>
</reference>
<feature type="chain" id="PRO_5036473158" description="Leucine-rich repeat-containing N-terminal plant-type domain-containing protein" evidence="9">
    <location>
        <begin position="21"/>
        <end position="266"/>
    </location>
</feature>
<dbReference type="AlphaFoldDB" id="A0A8X7UDP5"/>
<dbReference type="GO" id="GO:0016020">
    <property type="term" value="C:membrane"/>
    <property type="evidence" value="ECO:0007669"/>
    <property type="project" value="UniProtKB-SubCell"/>
</dbReference>
<dbReference type="PANTHER" id="PTHR48059">
    <property type="entry name" value="POLYGALACTURONASE INHIBITOR 1"/>
    <property type="match status" value="1"/>
</dbReference>
<name>A0A8X7UDP5_BRACI</name>
<evidence type="ECO:0000256" key="4">
    <source>
        <dbReference type="ARBA" id="ARBA00022729"/>
    </source>
</evidence>
<evidence type="ECO:0000313" key="11">
    <source>
        <dbReference type="EMBL" id="KAG2272196.1"/>
    </source>
</evidence>